<evidence type="ECO:0000313" key="3">
    <source>
        <dbReference type="EMBL" id="CDW34637.1"/>
    </source>
</evidence>
<dbReference type="AlphaFoldDB" id="A0A0K2U9I9"/>
<reference evidence="3" key="1">
    <citation type="submission" date="2014-05" db="EMBL/GenBank/DDBJ databases">
        <authorList>
            <person name="Chronopoulou M."/>
        </authorList>
    </citation>
    <scope>NUCLEOTIDE SEQUENCE</scope>
    <source>
        <tissue evidence="3">Whole organism</tissue>
    </source>
</reference>
<organism evidence="3">
    <name type="scientific">Lepeophtheirus salmonis</name>
    <name type="common">Salmon louse</name>
    <name type="synonym">Caligus salmonis</name>
    <dbReference type="NCBI Taxonomy" id="72036"/>
    <lineage>
        <taxon>Eukaryota</taxon>
        <taxon>Metazoa</taxon>
        <taxon>Ecdysozoa</taxon>
        <taxon>Arthropoda</taxon>
        <taxon>Crustacea</taxon>
        <taxon>Multicrustacea</taxon>
        <taxon>Hexanauplia</taxon>
        <taxon>Copepoda</taxon>
        <taxon>Siphonostomatoida</taxon>
        <taxon>Caligidae</taxon>
        <taxon>Lepeophtheirus</taxon>
    </lineage>
</organism>
<protein>
    <recommendedName>
        <fullName evidence="4">Protein quiver</fullName>
    </recommendedName>
</protein>
<keyword evidence="1 2" id="KW-0732">Signal</keyword>
<evidence type="ECO:0000256" key="2">
    <source>
        <dbReference type="SAM" id="SignalP"/>
    </source>
</evidence>
<sequence length="127" mass="14245">MNFNTFVIYAGILCASLSSASGLECFECTHAVDKAECQGTLQCPEGILSCRYLTLTYDNSTFFTKGCLEIYEESTDGCFEVKTMYAEKEIIEKRCYCTTDRCNGVNMQVPGKFILFFCFLASVFKAL</sequence>
<name>A0A0K2U9I9_LEPSM</name>
<evidence type="ECO:0008006" key="4">
    <source>
        <dbReference type="Google" id="ProtNLM"/>
    </source>
</evidence>
<feature type="chain" id="PRO_5005488496" description="Protein quiver" evidence="2">
    <location>
        <begin position="23"/>
        <end position="127"/>
    </location>
</feature>
<dbReference type="InterPro" id="IPR045860">
    <property type="entry name" value="Snake_toxin-like_sf"/>
</dbReference>
<dbReference type="InterPro" id="IPR018363">
    <property type="entry name" value="CD59_antigen_CS"/>
</dbReference>
<evidence type="ECO:0000256" key="1">
    <source>
        <dbReference type="ARBA" id="ARBA00022729"/>
    </source>
</evidence>
<dbReference type="SUPFAM" id="SSF57302">
    <property type="entry name" value="Snake toxin-like"/>
    <property type="match status" value="1"/>
</dbReference>
<feature type="signal peptide" evidence="2">
    <location>
        <begin position="1"/>
        <end position="22"/>
    </location>
</feature>
<accession>A0A0K2U9I9</accession>
<dbReference type="PROSITE" id="PS00983">
    <property type="entry name" value="LY6_UPAR"/>
    <property type="match status" value="1"/>
</dbReference>
<dbReference type="EMBL" id="HACA01017276">
    <property type="protein sequence ID" value="CDW34637.1"/>
    <property type="molecule type" value="Transcribed_RNA"/>
</dbReference>
<proteinExistence type="predicted"/>